<name>A0A1H3KC17_9FIRM</name>
<gene>
    <name evidence="2" type="ORF">SAMN05192546_102306</name>
</gene>
<dbReference type="Pfam" id="PF09084">
    <property type="entry name" value="NMT1"/>
    <property type="match status" value="1"/>
</dbReference>
<sequence length="340" mass="37652">MIVLIMVLTISSFAACSNNNQVAEDQEIVTGIQEEAAEEPKEAEKISVKVAAPTGAPTLSMIRMFKEQPSFGNHVNVQYESVQSPDLMASRILSGEVDIAVVPTNLAVSLYHQGADFQLAASSVWGVLYMVGSEEIDQWEDLKGKDIHTLGRGLTPDIILRHVLSGNGIDPEQDVNLHYMGGATELAPAFIAEQIDLAVIPEPALTNILMNREDAVVLYDLQEEWSRLNEGNSSYPQASLIISRDLIDNQREFVDAFLEEYESSIAWLFENRVLASEYSEELEVGMRKGAVVQGLERMNIEYQHASEAKPSIEAYIRVLLEAAPDTVGGKELDDNFYMEK</sequence>
<dbReference type="PANTHER" id="PTHR30024:SF46">
    <property type="entry name" value="ABC TRANSPORTER, SUBSTRATE-BINDING LIPOPROTEIN"/>
    <property type="match status" value="1"/>
</dbReference>
<evidence type="ECO:0000313" key="2">
    <source>
        <dbReference type="EMBL" id="SDY49762.1"/>
    </source>
</evidence>
<dbReference type="Proteomes" id="UP000199230">
    <property type="component" value="Unassembled WGS sequence"/>
</dbReference>
<reference evidence="2 3" key="1">
    <citation type="submission" date="2016-10" db="EMBL/GenBank/DDBJ databases">
        <authorList>
            <person name="de Groot N.N."/>
        </authorList>
    </citation>
    <scope>NUCLEOTIDE SEQUENCE [LARGE SCALE GENOMIC DNA]</scope>
    <source>
        <strain evidence="2 3">APO</strain>
    </source>
</reference>
<dbReference type="SUPFAM" id="SSF53850">
    <property type="entry name" value="Periplasmic binding protein-like II"/>
    <property type="match status" value="1"/>
</dbReference>
<dbReference type="PANTHER" id="PTHR30024">
    <property type="entry name" value="ALIPHATIC SULFONATES-BINDING PROTEIN-RELATED"/>
    <property type="match status" value="1"/>
</dbReference>
<accession>A0A1H3KC17</accession>
<dbReference type="Gene3D" id="3.40.190.10">
    <property type="entry name" value="Periplasmic binding protein-like II"/>
    <property type="match status" value="2"/>
</dbReference>
<dbReference type="InterPro" id="IPR015168">
    <property type="entry name" value="SsuA/THI5"/>
</dbReference>
<dbReference type="AlphaFoldDB" id="A0A1H3KC17"/>
<dbReference type="STRING" id="159292.SAMN05192546_102306"/>
<proteinExistence type="predicted"/>
<evidence type="ECO:0000259" key="1">
    <source>
        <dbReference type="Pfam" id="PF09084"/>
    </source>
</evidence>
<dbReference type="PIRSF" id="PIRSF027386">
    <property type="entry name" value="UCP027386_ABC_sbc_TM0202"/>
    <property type="match status" value="1"/>
</dbReference>
<dbReference type="InterPro" id="IPR027024">
    <property type="entry name" value="UCP027386_ABC_sbc_TM0202"/>
</dbReference>
<protein>
    <submittedName>
        <fullName evidence="2">NitT/TauT family transport system substrate-binding protein</fullName>
    </submittedName>
</protein>
<feature type="domain" description="SsuA/THI5-like" evidence="1">
    <location>
        <begin position="77"/>
        <end position="271"/>
    </location>
</feature>
<organism evidence="2 3">
    <name type="scientific">Tindallia californiensis</name>
    <dbReference type="NCBI Taxonomy" id="159292"/>
    <lineage>
        <taxon>Bacteria</taxon>
        <taxon>Bacillati</taxon>
        <taxon>Bacillota</taxon>
        <taxon>Clostridia</taxon>
        <taxon>Peptostreptococcales</taxon>
        <taxon>Tindalliaceae</taxon>
        <taxon>Tindallia</taxon>
    </lineage>
</organism>
<evidence type="ECO:0000313" key="3">
    <source>
        <dbReference type="Proteomes" id="UP000199230"/>
    </source>
</evidence>
<keyword evidence="3" id="KW-1185">Reference proteome</keyword>
<dbReference type="EMBL" id="FNPV01000002">
    <property type="protein sequence ID" value="SDY49762.1"/>
    <property type="molecule type" value="Genomic_DNA"/>
</dbReference>